<dbReference type="EC" id="2.3.2.27" evidence="3"/>
<evidence type="ECO:0000256" key="16">
    <source>
        <dbReference type="SAM" id="Phobius"/>
    </source>
</evidence>
<sequence>MTGIMQQQPSWSPSVRLQRRRRSSTRGYEASFAPKIPPLGIVGRVYAAEPLNACQPVKSMNSNDIPGFLLLERGDCNFVTKIKHAQDAGYVAAIVYNDEDNDDLITMSGRETGIDIYAVFVTKKAGEILHLSVAETDSRCYLFPMFENAAKSFVAILFLSFLTVFAIFSTLFFVRRHHYHRASAGAQARGMAWKDVKALTIVLYGSDIKEFSTCAICLEDYRQGERLRILPCGHEFHETCIDQWLTTQRCFCPICKTDAHSKLSRKVPSEQTPLLASYVRNINTFASVEEASAADKQFAPIEAVLGMPESAATSITPCSCSPASRMLASDAQDVAISVKSD</sequence>
<dbReference type="GO" id="GO:0008270">
    <property type="term" value="F:zinc ion binding"/>
    <property type="evidence" value="ECO:0007669"/>
    <property type="project" value="UniProtKB-KW"/>
</dbReference>
<accession>A0A9D4UK31</accession>
<dbReference type="InterPro" id="IPR051653">
    <property type="entry name" value="E3_ligase_sorting_rcpt"/>
</dbReference>
<keyword evidence="7" id="KW-0732">Signal</keyword>
<comment type="pathway">
    <text evidence="2">Protein modification; protein ubiquitination.</text>
</comment>
<dbReference type="GO" id="GO:0012505">
    <property type="term" value="C:endomembrane system"/>
    <property type="evidence" value="ECO:0007669"/>
    <property type="project" value="UniProtKB-SubCell"/>
</dbReference>
<dbReference type="PANTHER" id="PTHR47168:SF1">
    <property type="entry name" value="OS02G0798600 PROTEIN"/>
    <property type="match status" value="1"/>
</dbReference>
<feature type="domain" description="RING-type" evidence="17">
    <location>
        <begin position="214"/>
        <end position="256"/>
    </location>
</feature>
<comment type="subcellular location">
    <subcellularLocation>
        <location evidence="13">Endomembrane system</location>
        <topology evidence="13">Single-pass type I membrane protein</topology>
    </subcellularLocation>
</comment>
<dbReference type="OrthoDB" id="8062037at2759"/>
<feature type="region of interest" description="Disordered" evidence="15">
    <location>
        <begin position="1"/>
        <end position="28"/>
    </location>
</feature>
<evidence type="ECO:0000256" key="12">
    <source>
        <dbReference type="ARBA" id="ARBA00023180"/>
    </source>
</evidence>
<dbReference type="InterPro" id="IPR001841">
    <property type="entry name" value="Znf_RING"/>
</dbReference>
<dbReference type="SUPFAM" id="SSF57850">
    <property type="entry name" value="RING/U-box"/>
    <property type="match status" value="1"/>
</dbReference>
<keyword evidence="8 14" id="KW-0863">Zinc-finger</keyword>
<evidence type="ECO:0000256" key="14">
    <source>
        <dbReference type="PROSITE-ProRule" id="PRU00175"/>
    </source>
</evidence>
<dbReference type="GO" id="GO:0005737">
    <property type="term" value="C:cytoplasm"/>
    <property type="evidence" value="ECO:0007669"/>
    <property type="project" value="UniProtKB-ARBA"/>
</dbReference>
<dbReference type="GO" id="GO:0061630">
    <property type="term" value="F:ubiquitin protein ligase activity"/>
    <property type="evidence" value="ECO:0007669"/>
    <property type="project" value="UniProtKB-EC"/>
</dbReference>
<keyword evidence="19" id="KW-1185">Reference proteome</keyword>
<evidence type="ECO:0000256" key="8">
    <source>
        <dbReference type="ARBA" id="ARBA00022771"/>
    </source>
</evidence>
<keyword evidence="6" id="KW-0479">Metal-binding</keyword>
<keyword evidence="9" id="KW-0862">Zinc</keyword>
<keyword evidence="12" id="KW-0325">Glycoprotein</keyword>
<dbReference type="PROSITE" id="PS50089">
    <property type="entry name" value="ZF_RING_2"/>
    <property type="match status" value="1"/>
</dbReference>
<evidence type="ECO:0000256" key="4">
    <source>
        <dbReference type="ARBA" id="ARBA00022679"/>
    </source>
</evidence>
<dbReference type="SUPFAM" id="SSF52025">
    <property type="entry name" value="PA domain"/>
    <property type="match status" value="1"/>
</dbReference>
<keyword evidence="11 16" id="KW-0472">Membrane</keyword>
<evidence type="ECO:0000256" key="15">
    <source>
        <dbReference type="SAM" id="MobiDB-lite"/>
    </source>
</evidence>
<dbReference type="Pfam" id="PF13639">
    <property type="entry name" value="zf-RING_2"/>
    <property type="match status" value="1"/>
</dbReference>
<evidence type="ECO:0000256" key="3">
    <source>
        <dbReference type="ARBA" id="ARBA00012483"/>
    </source>
</evidence>
<comment type="caution">
    <text evidence="18">The sequence shown here is derived from an EMBL/GenBank/DDBJ whole genome shotgun (WGS) entry which is preliminary data.</text>
</comment>
<dbReference type="InterPro" id="IPR044744">
    <property type="entry name" value="ZNRF4/RNF13/RNF167_PA"/>
</dbReference>
<keyword evidence="4" id="KW-0808">Transferase</keyword>
<dbReference type="InterPro" id="IPR003137">
    <property type="entry name" value="PA_domain"/>
</dbReference>
<dbReference type="CDD" id="cd02123">
    <property type="entry name" value="PA_C_RZF_like"/>
    <property type="match status" value="1"/>
</dbReference>
<dbReference type="Pfam" id="PF02225">
    <property type="entry name" value="PA"/>
    <property type="match status" value="1"/>
</dbReference>
<dbReference type="Gene3D" id="3.50.30.30">
    <property type="match status" value="1"/>
</dbReference>
<keyword evidence="10 16" id="KW-1133">Transmembrane helix</keyword>
<evidence type="ECO:0000256" key="9">
    <source>
        <dbReference type="ARBA" id="ARBA00022833"/>
    </source>
</evidence>
<evidence type="ECO:0000256" key="7">
    <source>
        <dbReference type="ARBA" id="ARBA00022729"/>
    </source>
</evidence>
<dbReference type="PANTHER" id="PTHR47168">
    <property type="entry name" value="RING ZINC FINGER DOMAIN SUPERFAMILY PROTEIN-RELATED"/>
    <property type="match status" value="1"/>
</dbReference>
<reference evidence="18" key="1">
    <citation type="submission" date="2021-01" db="EMBL/GenBank/DDBJ databases">
        <title>Adiantum capillus-veneris genome.</title>
        <authorList>
            <person name="Fang Y."/>
            <person name="Liao Q."/>
        </authorList>
    </citation>
    <scope>NUCLEOTIDE SEQUENCE</scope>
    <source>
        <strain evidence="18">H3</strain>
        <tissue evidence="18">Leaf</tissue>
    </source>
</reference>
<evidence type="ECO:0000256" key="13">
    <source>
        <dbReference type="ARBA" id="ARBA00046288"/>
    </source>
</evidence>
<evidence type="ECO:0000259" key="17">
    <source>
        <dbReference type="PROSITE" id="PS50089"/>
    </source>
</evidence>
<keyword evidence="5 16" id="KW-0812">Transmembrane</keyword>
<comment type="catalytic activity">
    <reaction evidence="1">
        <text>S-ubiquitinyl-[E2 ubiquitin-conjugating enzyme]-L-cysteine + [acceptor protein]-L-lysine = [E2 ubiquitin-conjugating enzyme]-L-cysteine + N(6)-ubiquitinyl-[acceptor protein]-L-lysine.</text>
        <dbReference type="EC" id="2.3.2.27"/>
    </reaction>
</comment>
<evidence type="ECO:0000256" key="5">
    <source>
        <dbReference type="ARBA" id="ARBA00022692"/>
    </source>
</evidence>
<evidence type="ECO:0000256" key="1">
    <source>
        <dbReference type="ARBA" id="ARBA00000900"/>
    </source>
</evidence>
<dbReference type="EMBL" id="JABFUD020000015">
    <property type="protein sequence ID" value="KAI5068954.1"/>
    <property type="molecule type" value="Genomic_DNA"/>
</dbReference>
<evidence type="ECO:0000313" key="19">
    <source>
        <dbReference type="Proteomes" id="UP000886520"/>
    </source>
</evidence>
<feature type="compositionally biased region" description="Polar residues" evidence="15">
    <location>
        <begin position="1"/>
        <end position="11"/>
    </location>
</feature>
<name>A0A9D4UK31_ADICA</name>
<protein>
    <recommendedName>
        <fullName evidence="3">RING-type E3 ubiquitin transferase</fullName>
        <ecNumber evidence="3">2.3.2.27</ecNumber>
    </recommendedName>
</protein>
<gene>
    <name evidence="18" type="ORF">GOP47_0015255</name>
</gene>
<evidence type="ECO:0000256" key="10">
    <source>
        <dbReference type="ARBA" id="ARBA00022989"/>
    </source>
</evidence>
<dbReference type="Gene3D" id="3.30.40.10">
    <property type="entry name" value="Zinc/RING finger domain, C3HC4 (zinc finger)"/>
    <property type="match status" value="1"/>
</dbReference>
<dbReference type="Proteomes" id="UP000886520">
    <property type="component" value="Chromosome 15"/>
</dbReference>
<evidence type="ECO:0000256" key="6">
    <source>
        <dbReference type="ARBA" id="ARBA00022723"/>
    </source>
</evidence>
<proteinExistence type="predicted"/>
<organism evidence="18 19">
    <name type="scientific">Adiantum capillus-veneris</name>
    <name type="common">Maidenhair fern</name>
    <dbReference type="NCBI Taxonomy" id="13818"/>
    <lineage>
        <taxon>Eukaryota</taxon>
        <taxon>Viridiplantae</taxon>
        <taxon>Streptophyta</taxon>
        <taxon>Embryophyta</taxon>
        <taxon>Tracheophyta</taxon>
        <taxon>Polypodiopsida</taxon>
        <taxon>Polypodiidae</taxon>
        <taxon>Polypodiales</taxon>
        <taxon>Pteridineae</taxon>
        <taxon>Pteridaceae</taxon>
        <taxon>Vittarioideae</taxon>
        <taxon>Adiantum</taxon>
    </lineage>
</organism>
<dbReference type="InterPro" id="IPR046450">
    <property type="entry name" value="PA_dom_sf"/>
</dbReference>
<dbReference type="SMART" id="SM00184">
    <property type="entry name" value="RING"/>
    <property type="match status" value="1"/>
</dbReference>
<feature type="transmembrane region" description="Helical" evidence="16">
    <location>
        <begin position="153"/>
        <end position="174"/>
    </location>
</feature>
<dbReference type="FunFam" id="3.30.40.10:FF:000388">
    <property type="entry name" value="Putative RING zinc finger domain superfamily protein"/>
    <property type="match status" value="1"/>
</dbReference>
<dbReference type="InterPro" id="IPR013083">
    <property type="entry name" value="Znf_RING/FYVE/PHD"/>
</dbReference>
<evidence type="ECO:0000256" key="11">
    <source>
        <dbReference type="ARBA" id="ARBA00023136"/>
    </source>
</evidence>
<dbReference type="AlphaFoldDB" id="A0A9D4UK31"/>
<evidence type="ECO:0000313" key="18">
    <source>
        <dbReference type="EMBL" id="KAI5068954.1"/>
    </source>
</evidence>
<evidence type="ECO:0000256" key="2">
    <source>
        <dbReference type="ARBA" id="ARBA00004906"/>
    </source>
</evidence>